<evidence type="ECO:0000313" key="3">
    <source>
        <dbReference type="EMBL" id="SNR75467.1"/>
    </source>
</evidence>
<reference evidence="3 4" key="1">
    <citation type="submission" date="2017-06" db="EMBL/GenBank/DDBJ databases">
        <authorList>
            <person name="Kim H.J."/>
            <person name="Triplett B.A."/>
        </authorList>
    </citation>
    <scope>NUCLEOTIDE SEQUENCE [LARGE SCALE GENOMIC DNA]</scope>
    <source>
        <strain evidence="3 4">DSM 43151</strain>
    </source>
</reference>
<feature type="compositionally biased region" description="Basic and acidic residues" evidence="1">
    <location>
        <begin position="239"/>
        <end position="250"/>
    </location>
</feature>
<protein>
    <submittedName>
        <fullName evidence="3">Glutathione S-transferase</fullName>
    </submittedName>
</protein>
<name>A0A238YWH7_9ACTN</name>
<keyword evidence="4" id="KW-1185">Reference proteome</keyword>
<dbReference type="InterPro" id="IPR010987">
    <property type="entry name" value="Glutathione-S-Trfase_C-like"/>
</dbReference>
<accession>A0A238YWH7</accession>
<dbReference type="Pfam" id="PF13410">
    <property type="entry name" value="GST_C_2"/>
    <property type="match status" value="1"/>
</dbReference>
<sequence>MPDLRLITFPPSLDCEFSRFLLTHYGIAYEERRHAFGYTTLTTLRHGCTLRFPLLYDGTLRLDRVQRIVEHFDARCPPERRLLDGDGFGADWRLFNSTLGGATTVLAYYHLLPERSVMVGPLSSGTPAREAAAVRRAYPAFATVLRILLRLTDAREQAARRTIRSVLDDVDRRLADGRRYLTGDRFTLADMAFAVAAAPVVWPDEYGGAVPDLADTPPPLRAMIDESRRRPSGRHALRVFRERRPAPPTS</sequence>
<dbReference type="GO" id="GO:0016740">
    <property type="term" value="F:transferase activity"/>
    <property type="evidence" value="ECO:0007669"/>
    <property type="project" value="UniProtKB-KW"/>
</dbReference>
<feature type="domain" description="GST C-terminal" evidence="2">
    <location>
        <begin position="111"/>
        <end position="249"/>
    </location>
</feature>
<proteinExistence type="predicted"/>
<dbReference type="InterPro" id="IPR036282">
    <property type="entry name" value="Glutathione-S-Trfase_C_sf"/>
</dbReference>
<feature type="region of interest" description="Disordered" evidence="1">
    <location>
        <begin position="227"/>
        <end position="250"/>
    </location>
</feature>
<organism evidence="3 4">
    <name type="scientific">Actinoplanes regularis</name>
    <dbReference type="NCBI Taxonomy" id="52697"/>
    <lineage>
        <taxon>Bacteria</taxon>
        <taxon>Bacillati</taxon>
        <taxon>Actinomycetota</taxon>
        <taxon>Actinomycetes</taxon>
        <taxon>Micromonosporales</taxon>
        <taxon>Micromonosporaceae</taxon>
        <taxon>Actinoplanes</taxon>
    </lineage>
</organism>
<dbReference type="Proteomes" id="UP000198415">
    <property type="component" value="Unassembled WGS sequence"/>
</dbReference>
<evidence type="ECO:0000256" key="1">
    <source>
        <dbReference type="SAM" id="MobiDB-lite"/>
    </source>
</evidence>
<evidence type="ECO:0000259" key="2">
    <source>
        <dbReference type="PROSITE" id="PS50405"/>
    </source>
</evidence>
<dbReference type="OrthoDB" id="5242791at2"/>
<gene>
    <name evidence="3" type="ORF">SAMN06264365_105238</name>
</gene>
<keyword evidence="3" id="KW-0808">Transferase</keyword>
<evidence type="ECO:0000313" key="4">
    <source>
        <dbReference type="Proteomes" id="UP000198415"/>
    </source>
</evidence>
<dbReference type="AlphaFoldDB" id="A0A238YWH7"/>
<dbReference type="RefSeq" id="WP_089293932.1">
    <property type="nucleotide sequence ID" value="NZ_BOMU01000035.1"/>
</dbReference>
<dbReference type="EMBL" id="FZNR01000005">
    <property type="protein sequence ID" value="SNR75467.1"/>
    <property type="molecule type" value="Genomic_DNA"/>
</dbReference>
<dbReference type="Gene3D" id="1.20.1050.10">
    <property type="match status" value="1"/>
</dbReference>
<dbReference type="SUPFAM" id="SSF47616">
    <property type="entry name" value="GST C-terminal domain-like"/>
    <property type="match status" value="1"/>
</dbReference>
<dbReference type="PROSITE" id="PS50405">
    <property type="entry name" value="GST_CTER"/>
    <property type="match status" value="1"/>
</dbReference>